<evidence type="ECO:0000256" key="7">
    <source>
        <dbReference type="ARBA" id="ARBA00066661"/>
    </source>
</evidence>
<keyword evidence="14" id="KW-1185">Reference proteome</keyword>
<evidence type="ECO:0000313" key="14">
    <source>
        <dbReference type="Proteomes" id="UP000001544"/>
    </source>
</evidence>
<evidence type="ECO:0000256" key="8">
    <source>
        <dbReference type="ARBA" id="ARBA00066674"/>
    </source>
</evidence>
<evidence type="ECO:0000256" key="3">
    <source>
        <dbReference type="ARBA" id="ARBA00051801"/>
    </source>
</evidence>
<evidence type="ECO:0000256" key="4">
    <source>
        <dbReference type="ARBA" id="ARBA00052239"/>
    </source>
</evidence>
<comment type="catalytic activity">
    <reaction evidence="4">
        <text>(R)-glycerate + NADP(+) = 3-hydroxypyruvate + NADPH + H(+)</text>
        <dbReference type="Rhea" id="RHEA:18657"/>
        <dbReference type="ChEBI" id="CHEBI:15378"/>
        <dbReference type="ChEBI" id="CHEBI:16659"/>
        <dbReference type="ChEBI" id="CHEBI:17180"/>
        <dbReference type="ChEBI" id="CHEBI:57783"/>
        <dbReference type="ChEBI" id="CHEBI:58349"/>
        <dbReference type="EC" id="1.1.1.81"/>
    </reaction>
</comment>
<dbReference type="InterPro" id="IPR006139">
    <property type="entry name" value="D-isomer_2_OHA_DH_cat_dom"/>
</dbReference>
<dbReference type="GO" id="GO:0016618">
    <property type="term" value="F:hydroxypyruvate reductase [NAD(P)H] activity"/>
    <property type="evidence" value="ECO:0007669"/>
    <property type="project" value="UniProtKB-EC"/>
</dbReference>
<dbReference type="Gene3D" id="3.40.50.720">
    <property type="entry name" value="NAD(P)-binding Rossmann-like Domain"/>
    <property type="match status" value="2"/>
</dbReference>
<evidence type="ECO:0000256" key="5">
    <source>
        <dbReference type="ARBA" id="ARBA00052769"/>
    </source>
</evidence>
<dbReference type="RefSeq" id="WP_012960184.1">
    <property type="nucleotide sequence ID" value="NC_013791.2"/>
</dbReference>
<dbReference type="CDD" id="cd05301">
    <property type="entry name" value="GDH"/>
    <property type="match status" value="1"/>
</dbReference>
<dbReference type="PANTHER" id="PTHR10996:SF178">
    <property type="entry name" value="2-HYDROXYACID DEHYDROGENASE YGL185C-RELATED"/>
    <property type="match status" value="1"/>
</dbReference>
<name>D3FXS3_ALKPO</name>
<dbReference type="EC" id="1.1.1.79" evidence="7"/>
<keyword evidence="2" id="KW-0520">NAD</keyword>
<dbReference type="GO" id="GO:0051287">
    <property type="term" value="F:NAD binding"/>
    <property type="evidence" value="ECO:0007669"/>
    <property type="project" value="InterPro"/>
</dbReference>
<evidence type="ECO:0000256" key="1">
    <source>
        <dbReference type="ARBA" id="ARBA00023002"/>
    </source>
</evidence>
<feature type="domain" description="D-isomer specific 2-hydroxyacid dehydrogenase catalytic" evidence="11">
    <location>
        <begin position="3"/>
        <end position="318"/>
    </location>
</feature>
<dbReference type="SUPFAM" id="SSF51735">
    <property type="entry name" value="NAD(P)-binding Rossmann-fold domains"/>
    <property type="match status" value="1"/>
</dbReference>
<dbReference type="Pfam" id="PF02826">
    <property type="entry name" value="2-Hacid_dh_C"/>
    <property type="match status" value="1"/>
</dbReference>
<organism evidence="13 14">
    <name type="scientific">Alkalihalophilus pseudofirmus (strain ATCC BAA-2126 / JCM 17055 / OF4)</name>
    <name type="common">Bacillus pseudofirmus</name>
    <dbReference type="NCBI Taxonomy" id="398511"/>
    <lineage>
        <taxon>Bacteria</taxon>
        <taxon>Bacillati</taxon>
        <taxon>Bacillota</taxon>
        <taxon>Bacilli</taxon>
        <taxon>Bacillales</taxon>
        <taxon>Bacillaceae</taxon>
        <taxon>Alkalihalophilus</taxon>
    </lineage>
</organism>
<proteinExistence type="inferred from homology"/>
<evidence type="ECO:0000256" key="10">
    <source>
        <dbReference type="RuleBase" id="RU003719"/>
    </source>
</evidence>
<dbReference type="AlphaFoldDB" id="D3FXS3"/>
<dbReference type="InterPro" id="IPR029752">
    <property type="entry name" value="D-isomer_DH_CS1"/>
</dbReference>
<dbReference type="EMBL" id="CP001878">
    <property type="protein sequence ID" value="ADC48910.1"/>
    <property type="molecule type" value="Genomic_DNA"/>
</dbReference>
<keyword evidence="1 10" id="KW-0560">Oxidoreductase</keyword>
<dbReference type="FunFam" id="3.40.50.720:FF:000026">
    <property type="entry name" value="Glyoxylate/hydroxypyruvate reductase B"/>
    <property type="match status" value="1"/>
</dbReference>
<comment type="catalytic activity">
    <reaction evidence="5">
        <text>glycolate + NADP(+) = glyoxylate + NADPH + H(+)</text>
        <dbReference type="Rhea" id="RHEA:10992"/>
        <dbReference type="ChEBI" id="CHEBI:15378"/>
        <dbReference type="ChEBI" id="CHEBI:29805"/>
        <dbReference type="ChEBI" id="CHEBI:36655"/>
        <dbReference type="ChEBI" id="CHEBI:57783"/>
        <dbReference type="ChEBI" id="CHEBI:58349"/>
        <dbReference type="EC" id="1.1.1.79"/>
    </reaction>
</comment>
<comment type="catalytic activity">
    <reaction evidence="3">
        <text>(R)-glycerate + NAD(+) = 3-hydroxypyruvate + NADH + H(+)</text>
        <dbReference type="Rhea" id="RHEA:17905"/>
        <dbReference type="ChEBI" id="CHEBI:15378"/>
        <dbReference type="ChEBI" id="CHEBI:16659"/>
        <dbReference type="ChEBI" id="CHEBI:17180"/>
        <dbReference type="ChEBI" id="CHEBI:57540"/>
        <dbReference type="ChEBI" id="CHEBI:57945"/>
        <dbReference type="EC" id="1.1.1.81"/>
    </reaction>
</comment>
<dbReference type="KEGG" id="bpf:BpOF4_04220"/>
<evidence type="ECO:0000259" key="11">
    <source>
        <dbReference type="Pfam" id="PF00389"/>
    </source>
</evidence>
<accession>D3FXS3</accession>
<comment type="similarity">
    <text evidence="6">Belongs to the D-isomer specific 2-hydroxyacid dehydrogenase family. GhrB subfamily.</text>
</comment>
<dbReference type="GO" id="GO:0005829">
    <property type="term" value="C:cytosol"/>
    <property type="evidence" value="ECO:0007669"/>
    <property type="project" value="TreeGrafter"/>
</dbReference>
<dbReference type="eggNOG" id="COG1052">
    <property type="taxonomic scope" value="Bacteria"/>
</dbReference>
<evidence type="ECO:0000256" key="6">
    <source>
        <dbReference type="ARBA" id="ARBA00061278"/>
    </source>
</evidence>
<sequence length="318" mass="35731">MKVVVTRKFPDSIINPLRDKYEVVMWEYEDKVMPRDLLLKESKDADALLVNLTDDINNELYEQSPKLKVVSTMAVGYDNIDVAGAIERGIKVGHTPNVLTDATADLTFALILASGRRLIEAADVIRRDEWKSWAPFYLTGQEVSHKTIGIIGMGRIGEAVAKRAQGFSMKILYHNRSRKREAEETLHASYVTFDELLERSDYVVLLAPSTPETKKMMGHEQFAKMKKSAVFINTSRGTNVDEEALYEALKTNEIYAAGLDVFDQEPISADHPLLKLPNVTAMPHIGSAALETRMKMAQMARDHIIQGLEGRDLTHEVN</sequence>
<dbReference type="HOGENOM" id="CLU_019796_1_2_9"/>
<gene>
    <name evidence="13" type="ordered locus">BpOF4_04220</name>
</gene>
<reference evidence="13 14" key="1">
    <citation type="journal article" date="2011" name="Environ. Microbiol.">
        <title>Genome of alkaliphilic Bacillus pseudofirmus OF4 reveals adaptations that support the ability to grow in an external pH range from 7.5 to 11.4.</title>
        <authorList>
            <person name="Janto B."/>
            <person name="Ahmed A."/>
            <person name="Ito M."/>
            <person name="Liu J."/>
            <person name="Hicks D.B."/>
            <person name="Pagni S."/>
            <person name="Fackelmayer O.J."/>
            <person name="Smith T.A."/>
            <person name="Earl J."/>
            <person name="Elbourne L.D."/>
            <person name="Hassan K."/>
            <person name="Paulsen I.T."/>
            <person name="Kolsto A.B."/>
            <person name="Tourasse N.J."/>
            <person name="Ehrlich G.D."/>
            <person name="Boissy R."/>
            <person name="Ivey D.M."/>
            <person name="Li G."/>
            <person name="Xue Y."/>
            <person name="Ma Y."/>
            <person name="Hu F.Z."/>
            <person name="Krulwich T.A."/>
        </authorList>
    </citation>
    <scope>NUCLEOTIDE SEQUENCE [LARGE SCALE GENOMIC DNA]</scope>
    <source>
        <strain evidence="14">ATCC BAA-2126 / JCM 17055 / OF4</strain>
    </source>
</reference>
<evidence type="ECO:0000259" key="12">
    <source>
        <dbReference type="Pfam" id="PF02826"/>
    </source>
</evidence>
<dbReference type="InterPro" id="IPR006140">
    <property type="entry name" value="D-isomer_DH_NAD-bd"/>
</dbReference>
<dbReference type="PANTHER" id="PTHR10996">
    <property type="entry name" value="2-HYDROXYACID DEHYDROGENASE-RELATED"/>
    <property type="match status" value="1"/>
</dbReference>
<evidence type="ECO:0000256" key="9">
    <source>
        <dbReference type="ARBA" id="ARBA00073362"/>
    </source>
</evidence>
<protein>
    <recommendedName>
        <fullName evidence="9">Glyoxylate/hydroxypyruvate reductase B</fullName>
        <ecNumber evidence="7">1.1.1.79</ecNumber>
        <ecNumber evidence="8">1.1.1.81</ecNumber>
    </recommendedName>
</protein>
<dbReference type="InterPro" id="IPR036291">
    <property type="entry name" value="NAD(P)-bd_dom_sf"/>
</dbReference>
<evidence type="ECO:0000313" key="13">
    <source>
        <dbReference type="EMBL" id="ADC48910.1"/>
    </source>
</evidence>
<dbReference type="Pfam" id="PF00389">
    <property type="entry name" value="2-Hacid_dh"/>
    <property type="match status" value="1"/>
</dbReference>
<dbReference type="EC" id="1.1.1.81" evidence="8"/>
<dbReference type="PROSITE" id="PS00065">
    <property type="entry name" value="D_2_HYDROXYACID_DH_1"/>
    <property type="match status" value="1"/>
</dbReference>
<dbReference type="SUPFAM" id="SSF52283">
    <property type="entry name" value="Formate/glycerate dehydrogenase catalytic domain-like"/>
    <property type="match status" value="1"/>
</dbReference>
<dbReference type="STRING" id="398511.BpOF4_04220"/>
<dbReference type="Proteomes" id="UP000001544">
    <property type="component" value="Chromosome"/>
</dbReference>
<evidence type="ECO:0000256" key="2">
    <source>
        <dbReference type="ARBA" id="ARBA00023027"/>
    </source>
</evidence>
<feature type="domain" description="D-isomer specific 2-hydroxyacid dehydrogenase NAD-binding" evidence="12">
    <location>
        <begin position="108"/>
        <end position="286"/>
    </location>
</feature>
<dbReference type="GO" id="GO:0030267">
    <property type="term" value="F:glyoxylate reductase (NADPH) activity"/>
    <property type="evidence" value="ECO:0007669"/>
    <property type="project" value="UniProtKB-EC"/>
</dbReference>
<dbReference type="InterPro" id="IPR050223">
    <property type="entry name" value="D-isomer_2-hydroxyacid_DH"/>
</dbReference>